<sequence>MFLTCRIDLEPVFFAGSIPETSYNVSKDQKYCGELKVALTFNPEELKVMLIFNPKRGSYGEE</sequence>
<evidence type="ECO:0000313" key="2">
    <source>
        <dbReference type="Proteomes" id="UP000257109"/>
    </source>
</evidence>
<gene>
    <name evidence="1" type="ORF">CR513_52598</name>
</gene>
<accession>A0A371EQU2</accession>
<dbReference type="Proteomes" id="UP000257109">
    <property type="component" value="Unassembled WGS sequence"/>
</dbReference>
<keyword evidence="2" id="KW-1185">Reference proteome</keyword>
<dbReference type="AlphaFoldDB" id="A0A371EQU2"/>
<proteinExistence type="predicted"/>
<reference evidence="1" key="1">
    <citation type="submission" date="2018-05" db="EMBL/GenBank/DDBJ databases">
        <title>Draft genome of Mucuna pruriens seed.</title>
        <authorList>
            <person name="Nnadi N.E."/>
            <person name="Vos R."/>
            <person name="Hasami M.H."/>
            <person name="Devisetty U.K."/>
            <person name="Aguiy J.C."/>
        </authorList>
    </citation>
    <scope>NUCLEOTIDE SEQUENCE [LARGE SCALE GENOMIC DNA]</scope>
    <source>
        <strain evidence="1">JCA_2017</strain>
    </source>
</reference>
<dbReference type="EMBL" id="QJKJ01012552">
    <property type="protein sequence ID" value="RDX68421.1"/>
    <property type="molecule type" value="Genomic_DNA"/>
</dbReference>
<feature type="non-terminal residue" evidence="1">
    <location>
        <position position="1"/>
    </location>
</feature>
<evidence type="ECO:0000313" key="1">
    <source>
        <dbReference type="EMBL" id="RDX68421.1"/>
    </source>
</evidence>
<name>A0A371EQU2_MUCPR</name>
<comment type="caution">
    <text evidence="1">The sequence shown here is derived from an EMBL/GenBank/DDBJ whole genome shotgun (WGS) entry which is preliminary data.</text>
</comment>
<dbReference type="OrthoDB" id="419768at2759"/>
<organism evidence="1 2">
    <name type="scientific">Mucuna pruriens</name>
    <name type="common">Velvet bean</name>
    <name type="synonym">Dolichos pruriens</name>
    <dbReference type="NCBI Taxonomy" id="157652"/>
    <lineage>
        <taxon>Eukaryota</taxon>
        <taxon>Viridiplantae</taxon>
        <taxon>Streptophyta</taxon>
        <taxon>Embryophyta</taxon>
        <taxon>Tracheophyta</taxon>
        <taxon>Spermatophyta</taxon>
        <taxon>Magnoliopsida</taxon>
        <taxon>eudicotyledons</taxon>
        <taxon>Gunneridae</taxon>
        <taxon>Pentapetalae</taxon>
        <taxon>rosids</taxon>
        <taxon>fabids</taxon>
        <taxon>Fabales</taxon>
        <taxon>Fabaceae</taxon>
        <taxon>Papilionoideae</taxon>
        <taxon>50 kb inversion clade</taxon>
        <taxon>NPAAA clade</taxon>
        <taxon>indigoferoid/millettioid clade</taxon>
        <taxon>Phaseoleae</taxon>
        <taxon>Mucuna</taxon>
    </lineage>
</organism>
<protein>
    <submittedName>
        <fullName evidence="1">C2 domain-containing protein</fullName>
    </submittedName>
</protein>